<keyword evidence="4 5" id="KW-0472">Membrane</keyword>
<dbReference type="SUPFAM" id="SSF47661">
    <property type="entry name" value="t-snare proteins"/>
    <property type="match status" value="1"/>
</dbReference>
<comment type="subcellular location">
    <subcellularLocation>
        <location evidence="1">Membrane</location>
        <topology evidence="1">Single-pass type IV membrane protein</topology>
    </subcellularLocation>
</comment>
<dbReference type="PANTHER" id="PTHR19957:SF307">
    <property type="entry name" value="PROTEIN SSO1-RELATED"/>
    <property type="match status" value="1"/>
</dbReference>
<dbReference type="GO" id="GO:0005484">
    <property type="term" value="F:SNAP receptor activity"/>
    <property type="evidence" value="ECO:0007669"/>
    <property type="project" value="TreeGrafter"/>
</dbReference>
<evidence type="ECO:0000256" key="3">
    <source>
        <dbReference type="ARBA" id="ARBA00022989"/>
    </source>
</evidence>
<dbReference type="GO" id="GO:0012505">
    <property type="term" value="C:endomembrane system"/>
    <property type="evidence" value="ECO:0007669"/>
    <property type="project" value="TreeGrafter"/>
</dbReference>
<feature type="domain" description="Syntaxin N-terminal" evidence="6">
    <location>
        <begin position="40"/>
        <end position="187"/>
    </location>
</feature>
<dbReference type="AlphaFoldDB" id="A0A9W8EKW3"/>
<dbReference type="OrthoDB" id="10255013at2759"/>
<dbReference type="Proteomes" id="UP001150907">
    <property type="component" value="Unassembled WGS sequence"/>
</dbReference>
<gene>
    <name evidence="7" type="ORF">H4R26_001010</name>
</gene>
<dbReference type="Pfam" id="PF00804">
    <property type="entry name" value="Syntaxin"/>
    <property type="match status" value="1"/>
</dbReference>
<evidence type="ECO:0000313" key="8">
    <source>
        <dbReference type="Proteomes" id="UP001150907"/>
    </source>
</evidence>
<dbReference type="InterPro" id="IPR045242">
    <property type="entry name" value="Syntaxin"/>
</dbReference>
<protein>
    <recommendedName>
        <fullName evidence="6">Syntaxin N-terminal domain-containing protein</fullName>
    </recommendedName>
</protein>
<dbReference type="GO" id="GO:0000149">
    <property type="term" value="F:SNARE binding"/>
    <property type="evidence" value="ECO:0007669"/>
    <property type="project" value="TreeGrafter"/>
</dbReference>
<evidence type="ECO:0000256" key="2">
    <source>
        <dbReference type="ARBA" id="ARBA00022692"/>
    </source>
</evidence>
<feature type="transmembrane region" description="Helical" evidence="5">
    <location>
        <begin position="277"/>
        <end position="299"/>
    </location>
</feature>
<dbReference type="GO" id="GO:0006887">
    <property type="term" value="P:exocytosis"/>
    <property type="evidence" value="ECO:0007669"/>
    <property type="project" value="TreeGrafter"/>
</dbReference>
<dbReference type="GO" id="GO:0005886">
    <property type="term" value="C:plasma membrane"/>
    <property type="evidence" value="ECO:0007669"/>
    <property type="project" value="TreeGrafter"/>
</dbReference>
<comment type="caution">
    <text evidence="7">The sequence shown here is derived from an EMBL/GenBank/DDBJ whole genome shotgun (WGS) entry which is preliminary data.</text>
</comment>
<dbReference type="GO" id="GO:0006886">
    <property type="term" value="P:intracellular protein transport"/>
    <property type="evidence" value="ECO:0007669"/>
    <property type="project" value="TreeGrafter"/>
</dbReference>
<dbReference type="GO" id="GO:0031201">
    <property type="term" value="C:SNARE complex"/>
    <property type="evidence" value="ECO:0007669"/>
    <property type="project" value="TreeGrafter"/>
</dbReference>
<evidence type="ECO:0000256" key="5">
    <source>
        <dbReference type="SAM" id="Phobius"/>
    </source>
</evidence>
<dbReference type="GO" id="GO:0048278">
    <property type="term" value="P:vesicle docking"/>
    <property type="evidence" value="ECO:0007669"/>
    <property type="project" value="TreeGrafter"/>
</dbReference>
<dbReference type="Gene3D" id="1.20.58.70">
    <property type="match status" value="1"/>
</dbReference>
<dbReference type="PANTHER" id="PTHR19957">
    <property type="entry name" value="SYNTAXIN"/>
    <property type="match status" value="1"/>
</dbReference>
<dbReference type="InterPro" id="IPR010989">
    <property type="entry name" value="SNARE"/>
</dbReference>
<evidence type="ECO:0000256" key="4">
    <source>
        <dbReference type="ARBA" id="ARBA00023136"/>
    </source>
</evidence>
<keyword evidence="2 5" id="KW-0812">Transmembrane</keyword>
<dbReference type="EMBL" id="JANBQF010000038">
    <property type="protein sequence ID" value="KAJ2007064.1"/>
    <property type="molecule type" value="Genomic_DNA"/>
</dbReference>
<dbReference type="GO" id="GO:0006906">
    <property type="term" value="P:vesicle fusion"/>
    <property type="evidence" value="ECO:0007669"/>
    <property type="project" value="TreeGrafter"/>
</dbReference>
<accession>A0A9W8EKW3</accession>
<evidence type="ECO:0000256" key="1">
    <source>
        <dbReference type="ARBA" id="ARBA00004211"/>
    </source>
</evidence>
<evidence type="ECO:0000313" key="7">
    <source>
        <dbReference type="EMBL" id="KAJ2007064.1"/>
    </source>
</evidence>
<keyword evidence="8" id="KW-1185">Reference proteome</keyword>
<evidence type="ECO:0000259" key="6">
    <source>
        <dbReference type="Pfam" id="PF00804"/>
    </source>
</evidence>
<proteinExistence type="predicted"/>
<keyword evidence="3 5" id="KW-1133">Transmembrane helix</keyword>
<name>A0A9W8EKW3_9FUNG</name>
<sequence length="305" mass="33873">MCLIQFGGRPSLESIGSRTDVASIDLSYQADGLAITTESSFIRVADNVNEHMGVLEKNIQQIERLHSKVIYETSPSTYTQVLRTREQCADDTGAVITKVRAGLQAMEQAANDINIHKGDRAVRGGRLVALARKFRDLIESYRKMEREQATRNRDRLARLYKISCPSASDAEIYQAIEDDKAAQALAQKISQSCRPAEARKVLKDVADRQGDIVTIERTVSELTGLQIDASEMVNRQQAKLDTIVVSIERVETGRSLGRLSEKNKRSASLAQHRRRTWWLILVAAALVIAVVLATTLGVLKSKGRL</sequence>
<reference evidence="7" key="1">
    <citation type="submission" date="2022-07" db="EMBL/GenBank/DDBJ databases">
        <title>Phylogenomic reconstructions and comparative analyses of Kickxellomycotina fungi.</title>
        <authorList>
            <person name="Reynolds N.K."/>
            <person name="Stajich J.E."/>
            <person name="Barry K."/>
            <person name="Grigoriev I.V."/>
            <person name="Crous P."/>
            <person name="Smith M.E."/>
        </authorList>
    </citation>
    <scope>NUCLEOTIDE SEQUENCE</scope>
    <source>
        <strain evidence="7">IMI 214461</strain>
    </source>
</reference>
<dbReference type="InterPro" id="IPR006011">
    <property type="entry name" value="Syntaxin_N"/>
</dbReference>
<organism evidence="7 8">
    <name type="scientific">Coemansia thaxteri</name>
    <dbReference type="NCBI Taxonomy" id="2663907"/>
    <lineage>
        <taxon>Eukaryota</taxon>
        <taxon>Fungi</taxon>
        <taxon>Fungi incertae sedis</taxon>
        <taxon>Zoopagomycota</taxon>
        <taxon>Kickxellomycotina</taxon>
        <taxon>Kickxellomycetes</taxon>
        <taxon>Kickxellales</taxon>
        <taxon>Kickxellaceae</taxon>
        <taxon>Coemansia</taxon>
    </lineage>
</organism>